<comment type="caution">
    <text evidence="2">The sequence shown here is derived from an EMBL/GenBank/DDBJ whole genome shotgun (WGS) entry which is preliminary data.</text>
</comment>
<proteinExistence type="predicted"/>
<protein>
    <submittedName>
        <fullName evidence="2">Uncharacterized protein</fullName>
    </submittedName>
</protein>
<dbReference type="EMBL" id="BMNE01000001">
    <property type="protein sequence ID" value="GGN66339.1"/>
    <property type="molecule type" value="Genomic_DNA"/>
</dbReference>
<reference evidence="3" key="1">
    <citation type="journal article" date="2019" name="Int. J. Syst. Evol. Microbiol.">
        <title>The Global Catalogue of Microorganisms (GCM) 10K type strain sequencing project: providing services to taxonomists for standard genome sequencing and annotation.</title>
        <authorList>
            <consortium name="The Broad Institute Genomics Platform"/>
            <consortium name="The Broad Institute Genome Sequencing Center for Infectious Disease"/>
            <person name="Wu L."/>
            <person name="Ma J."/>
        </authorList>
    </citation>
    <scope>NUCLEOTIDE SEQUENCE [LARGE SCALE GENOMIC DNA]</scope>
    <source>
        <strain evidence="3">CGMCC 4.7329</strain>
    </source>
</reference>
<evidence type="ECO:0000313" key="3">
    <source>
        <dbReference type="Proteomes" id="UP000658127"/>
    </source>
</evidence>
<gene>
    <name evidence="2" type="ORF">GCM10011610_01200</name>
</gene>
<name>A0ABQ2K5M8_9NOCA</name>
<dbReference type="Proteomes" id="UP000658127">
    <property type="component" value="Unassembled WGS sequence"/>
</dbReference>
<dbReference type="RefSeq" id="WP_189022631.1">
    <property type="nucleotide sequence ID" value="NZ_BMNE01000001.1"/>
</dbReference>
<accession>A0ABQ2K5M8</accession>
<evidence type="ECO:0000256" key="1">
    <source>
        <dbReference type="SAM" id="MobiDB-lite"/>
    </source>
</evidence>
<evidence type="ECO:0000313" key="2">
    <source>
        <dbReference type="EMBL" id="GGN66339.1"/>
    </source>
</evidence>
<keyword evidence="3" id="KW-1185">Reference proteome</keyword>
<organism evidence="2 3">
    <name type="scientific">Nocardia rhizosphaerihabitans</name>
    <dbReference type="NCBI Taxonomy" id="1691570"/>
    <lineage>
        <taxon>Bacteria</taxon>
        <taxon>Bacillati</taxon>
        <taxon>Actinomycetota</taxon>
        <taxon>Actinomycetes</taxon>
        <taxon>Mycobacteriales</taxon>
        <taxon>Nocardiaceae</taxon>
        <taxon>Nocardia</taxon>
    </lineage>
</organism>
<sequence>MVARTAGLTILAELDVDPEAFYDLAGAYSLASRIATTALTNTYKAIHDATLMSGNDNSGTLWARATGPRVSKLLSRPAKRPMSWPKMAALTRQSGANHDRSENAEDYNIGKQLPGSDPGAESYRRPLSEAADALADLATGVSCRIGRFDRLISRG</sequence>
<feature type="region of interest" description="Disordered" evidence="1">
    <location>
        <begin position="94"/>
        <end position="125"/>
    </location>
</feature>